<accession>A0A317KT23</accession>
<evidence type="ECO:0000256" key="6">
    <source>
        <dbReference type="ARBA" id="ARBA00022833"/>
    </source>
</evidence>
<comment type="caution">
    <text evidence="9">The sequence shown here is derived from an EMBL/GenBank/DDBJ whole genome shotgun (WGS) entry which is preliminary data.</text>
</comment>
<sequence>MIDLVDEHAQELKEILAKLISFPTVSPPARNTEGIQSYIANFLEKKGFDTTRWDVFPQDPNMVAVKKGEESSSYNSLIINGHVDVAEVGDKADWTVPIFELTEKAGFVYGRGVSDMKGAIAATLFAMKLLNEQGISLKGDLQIQTVIGEEAGEAGTLSCLEKGYTADFALVVDGSDRKIHGQGGVITGWITVKSKEVFHDGMRATILQTSEGASAIEKMMKIIASLQDLEQEWAETKQYPGFRKGTTTINPAVIEGGRHAAFVADQCSLWVTVHFYPNESYQSVVAEIENHLRNSIKDDLWFQENPLLFRWGGKSMLEERGEVFPSAEISKDHPAIQMLQQSHQKVEQSKAMIGMSETVTDAGWFHEGGIPTAIYGPGKLKEAHSVDEKIEWDELLRFAKTLMIFITDWCNKRKEG</sequence>
<evidence type="ECO:0000259" key="8">
    <source>
        <dbReference type="Pfam" id="PF07687"/>
    </source>
</evidence>
<evidence type="ECO:0000256" key="4">
    <source>
        <dbReference type="ARBA" id="ARBA00022723"/>
    </source>
</evidence>
<keyword evidence="10" id="KW-1185">Reference proteome</keyword>
<dbReference type="SUPFAM" id="SSF55031">
    <property type="entry name" value="Bacterial exopeptidase dimerisation domain"/>
    <property type="match status" value="1"/>
</dbReference>
<dbReference type="AlphaFoldDB" id="A0A317KT23"/>
<dbReference type="RefSeq" id="WP_109985747.1">
    <property type="nucleotide sequence ID" value="NZ_QGTD01000021.1"/>
</dbReference>
<gene>
    <name evidence="9" type="ORF">DLJ74_19555</name>
</gene>
<dbReference type="SUPFAM" id="SSF53187">
    <property type="entry name" value="Zn-dependent exopeptidases"/>
    <property type="match status" value="1"/>
</dbReference>
<organism evidence="9 10">
    <name type="scientific">Gracilibacillus dipsosauri</name>
    <dbReference type="NCBI Taxonomy" id="178340"/>
    <lineage>
        <taxon>Bacteria</taxon>
        <taxon>Bacillati</taxon>
        <taxon>Bacillota</taxon>
        <taxon>Bacilli</taxon>
        <taxon>Bacillales</taxon>
        <taxon>Bacillaceae</taxon>
        <taxon>Gracilibacillus</taxon>
    </lineage>
</organism>
<comment type="cofactor">
    <cofactor evidence="2">
        <name>Zn(2+)</name>
        <dbReference type="ChEBI" id="CHEBI:29105"/>
    </cofactor>
</comment>
<dbReference type="Proteomes" id="UP000245624">
    <property type="component" value="Unassembled WGS sequence"/>
</dbReference>
<dbReference type="Pfam" id="PF07687">
    <property type="entry name" value="M20_dimer"/>
    <property type="match status" value="1"/>
</dbReference>
<dbReference type="Gene3D" id="3.40.630.10">
    <property type="entry name" value="Zn peptidases"/>
    <property type="match status" value="1"/>
</dbReference>
<keyword evidence="5" id="KW-0378">Hydrolase</keyword>
<feature type="domain" description="Peptidase M20 dimerisation" evidence="8">
    <location>
        <begin position="210"/>
        <end position="295"/>
    </location>
</feature>
<dbReference type="InterPro" id="IPR036264">
    <property type="entry name" value="Bact_exopeptidase_dim_dom"/>
</dbReference>
<evidence type="ECO:0000313" key="9">
    <source>
        <dbReference type="EMBL" id="PWU66617.1"/>
    </source>
</evidence>
<dbReference type="Gene3D" id="3.30.70.360">
    <property type="match status" value="1"/>
</dbReference>
<evidence type="ECO:0000256" key="2">
    <source>
        <dbReference type="ARBA" id="ARBA00001947"/>
    </source>
</evidence>
<dbReference type="InterPro" id="IPR050072">
    <property type="entry name" value="Peptidase_M20A"/>
</dbReference>
<dbReference type="OrthoDB" id="9792335at2"/>
<evidence type="ECO:0000256" key="3">
    <source>
        <dbReference type="ARBA" id="ARBA00006247"/>
    </source>
</evidence>
<dbReference type="InterPro" id="IPR011650">
    <property type="entry name" value="Peptidase_M20_dimer"/>
</dbReference>
<evidence type="ECO:0000256" key="5">
    <source>
        <dbReference type="ARBA" id="ARBA00022801"/>
    </source>
</evidence>
<dbReference type="EMBL" id="QGTD01000021">
    <property type="protein sequence ID" value="PWU66617.1"/>
    <property type="molecule type" value="Genomic_DNA"/>
</dbReference>
<keyword evidence="4" id="KW-0479">Metal-binding</keyword>
<name>A0A317KT23_9BACI</name>
<dbReference type="NCBIfam" id="NF006370">
    <property type="entry name" value="PRK08596.1"/>
    <property type="match status" value="1"/>
</dbReference>
<dbReference type="PANTHER" id="PTHR43808">
    <property type="entry name" value="ACETYLORNITHINE DEACETYLASE"/>
    <property type="match status" value="1"/>
</dbReference>
<comment type="cofactor">
    <cofactor evidence="1">
        <name>Co(2+)</name>
        <dbReference type="ChEBI" id="CHEBI:48828"/>
    </cofactor>
</comment>
<dbReference type="Pfam" id="PF01546">
    <property type="entry name" value="Peptidase_M20"/>
    <property type="match status" value="1"/>
</dbReference>
<keyword evidence="6" id="KW-0862">Zinc</keyword>
<comment type="similarity">
    <text evidence="3">Belongs to the peptidase M20A family.</text>
</comment>
<evidence type="ECO:0000256" key="1">
    <source>
        <dbReference type="ARBA" id="ARBA00001941"/>
    </source>
</evidence>
<dbReference type="GO" id="GO:0046872">
    <property type="term" value="F:metal ion binding"/>
    <property type="evidence" value="ECO:0007669"/>
    <property type="project" value="UniProtKB-KW"/>
</dbReference>
<dbReference type="PANTHER" id="PTHR43808:SF24">
    <property type="entry name" value="N-FORMYL-4-AMINO-5-AMINOMETHYL-2-METHYLPYRIMIDINE DEFORMYLASE"/>
    <property type="match status" value="1"/>
</dbReference>
<dbReference type="NCBIfam" id="TIGR01910">
    <property type="entry name" value="DapE-ArgE"/>
    <property type="match status" value="1"/>
</dbReference>
<proteinExistence type="inferred from homology"/>
<evidence type="ECO:0000313" key="10">
    <source>
        <dbReference type="Proteomes" id="UP000245624"/>
    </source>
</evidence>
<dbReference type="InterPro" id="IPR010182">
    <property type="entry name" value="ArgE/DapE"/>
</dbReference>
<keyword evidence="7" id="KW-0170">Cobalt</keyword>
<evidence type="ECO:0000256" key="7">
    <source>
        <dbReference type="ARBA" id="ARBA00023285"/>
    </source>
</evidence>
<dbReference type="GO" id="GO:0016787">
    <property type="term" value="F:hydrolase activity"/>
    <property type="evidence" value="ECO:0007669"/>
    <property type="project" value="UniProtKB-KW"/>
</dbReference>
<protein>
    <submittedName>
        <fullName evidence="9">Acetylornithine deacetylase</fullName>
    </submittedName>
</protein>
<reference evidence="9 10" key="1">
    <citation type="submission" date="2018-05" db="EMBL/GenBank/DDBJ databases">
        <title>Genomic analysis of Gracilibacillus dipsosauri DD1 reveals novel features of a salt-tolerant amylase.</title>
        <authorList>
            <person name="Deutch C.E."/>
            <person name="Yang S."/>
        </authorList>
    </citation>
    <scope>NUCLEOTIDE SEQUENCE [LARGE SCALE GENOMIC DNA]</scope>
    <source>
        <strain evidence="9 10">DD1</strain>
    </source>
</reference>
<dbReference type="InterPro" id="IPR002933">
    <property type="entry name" value="Peptidase_M20"/>
</dbReference>